<organism evidence="8 9">
    <name type="scientific">Deinococcus phoenicis</name>
    <dbReference type="NCBI Taxonomy" id="1476583"/>
    <lineage>
        <taxon>Bacteria</taxon>
        <taxon>Thermotogati</taxon>
        <taxon>Deinococcota</taxon>
        <taxon>Deinococci</taxon>
        <taxon>Deinococcales</taxon>
        <taxon>Deinococcaceae</taxon>
        <taxon>Deinococcus</taxon>
    </lineage>
</organism>
<comment type="caution">
    <text evidence="8">The sequence shown here is derived from an EMBL/GenBank/DDBJ whole genome shotgun (WGS) entry which is preliminary data.</text>
</comment>
<accession>A0A016QPD1</accession>
<evidence type="ECO:0000313" key="8">
    <source>
        <dbReference type="EMBL" id="EYB67990.1"/>
    </source>
</evidence>
<evidence type="ECO:0000256" key="5">
    <source>
        <dbReference type="ARBA" id="ARBA00022989"/>
    </source>
</evidence>
<dbReference type="OrthoDB" id="9807187at2"/>
<proteinExistence type="inferred from homology"/>
<dbReference type="PIRSF" id="PIRSF019239">
    <property type="entry name" value="MrpE"/>
    <property type="match status" value="1"/>
</dbReference>
<evidence type="ECO:0000256" key="3">
    <source>
        <dbReference type="ARBA" id="ARBA00022475"/>
    </source>
</evidence>
<dbReference type="GO" id="GO:0008324">
    <property type="term" value="F:monoatomic cation transmembrane transporter activity"/>
    <property type="evidence" value="ECO:0007669"/>
    <property type="project" value="InterPro"/>
</dbReference>
<keyword evidence="6 7" id="KW-0472">Membrane</keyword>
<feature type="transmembrane region" description="Helical" evidence="7">
    <location>
        <begin position="28"/>
        <end position="45"/>
    </location>
</feature>
<comment type="subcellular location">
    <subcellularLocation>
        <location evidence="1">Cell membrane</location>
        <topology evidence="1">Multi-pass membrane protein</topology>
    </subcellularLocation>
</comment>
<dbReference type="PATRIC" id="fig|1476583.3.peg.1955"/>
<protein>
    <submittedName>
        <fullName evidence="8">Putative monovalent cation/H+ antiporter subunit E</fullName>
    </submittedName>
</protein>
<name>A0A016QPD1_9DEIO</name>
<dbReference type="PANTHER" id="PTHR34584:SF1">
    <property type="entry name" value="NA(+)_H(+) ANTIPORTER SUBUNIT E1"/>
    <property type="match status" value="1"/>
</dbReference>
<dbReference type="STRING" id="1476583.DEIPH_ctg030orf0028"/>
<sequence length="166" mass="17862">MNGLTLNLLLAVVWMLLAGEVSARELLIGFLLGFGVLTLFPRALGTGGYVRRSLATLGFVGFFLRELTVANVQVALFALRPHPPLNPMLVAVPLRLRGDSAQTLLVVLVNLSPGTVALGFSPDRRTLYAHAIGTPDAQAARASIIRIEDHLLRCMAPHPPRPEVSP</sequence>
<evidence type="ECO:0000256" key="2">
    <source>
        <dbReference type="ARBA" id="ARBA00006228"/>
    </source>
</evidence>
<dbReference type="GO" id="GO:0005886">
    <property type="term" value="C:plasma membrane"/>
    <property type="evidence" value="ECO:0007669"/>
    <property type="project" value="UniProtKB-SubCell"/>
</dbReference>
<dbReference type="RefSeq" id="WP_034357403.1">
    <property type="nucleotide sequence ID" value="NZ_JHAC01000030.1"/>
</dbReference>
<dbReference type="Pfam" id="PF01899">
    <property type="entry name" value="MNHE"/>
    <property type="match status" value="1"/>
</dbReference>
<dbReference type="InterPro" id="IPR002758">
    <property type="entry name" value="Cation_antiport_E"/>
</dbReference>
<keyword evidence="9" id="KW-1185">Reference proteome</keyword>
<dbReference type="PANTHER" id="PTHR34584">
    <property type="entry name" value="NA(+)/H(+) ANTIPORTER SUBUNIT E1"/>
    <property type="match status" value="1"/>
</dbReference>
<keyword evidence="4 7" id="KW-0812">Transmembrane</keyword>
<evidence type="ECO:0000256" key="6">
    <source>
        <dbReference type="ARBA" id="ARBA00023136"/>
    </source>
</evidence>
<dbReference type="EMBL" id="JHAC01000030">
    <property type="protein sequence ID" value="EYB67990.1"/>
    <property type="molecule type" value="Genomic_DNA"/>
</dbReference>
<evidence type="ECO:0000256" key="1">
    <source>
        <dbReference type="ARBA" id="ARBA00004651"/>
    </source>
</evidence>
<evidence type="ECO:0000313" key="9">
    <source>
        <dbReference type="Proteomes" id="UP000020492"/>
    </source>
</evidence>
<dbReference type="eggNOG" id="COG1863">
    <property type="taxonomic scope" value="Bacteria"/>
</dbReference>
<keyword evidence="5 7" id="KW-1133">Transmembrane helix</keyword>
<gene>
    <name evidence="8" type="ORF">DEIPH_ctg030orf0028</name>
</gene>
<dbReference type="AlphaFoldDB" id="A0A016QPD1"/>
<evidence type="ECO:0000256" key="7">
    <source>
        <dbReference type="SAM" id="Phobius"/>
    </source>
</evidence>
<dbReference type="Proteomes" id="UP000020492">
    <property type="component" value="Unassembled WGS sequence"/>
</dbReference>
<keyword evidence="3" id="KW-1003">Cell membrane</keyword>
<comment type="similarity">
    <text evidence="2">Belongs to the CPA3 antiporters (TC 2.A.63) subunit E family.</text>
</comment>
<evidence type="ECO:0000256" key="4">
    <source>
        <dbReference type="ARBA" id="ARBA00022692"/>
    </source>
</evidence>
<reference evidence="8 9" key="1">
    <citation type="submission" date="2014-03" db="EMBL/GenBank/DDBJ databases">
        <title>Draft genome sequence of Deinococcus phoenicis 1P10ME.</title>
        <authorList>
            <person name="Stepanov V.G."/>
            <person name="Vaishampayan P."/>
            <person name="Venkateswaran K."/>
            <person name="Fox G.E."/>
        </authorList>
    </citation>
    <scope>NUCLEOTIDE SEQUENCE [LARGE SCALE GENOMIC DNA]</scope>
    <source>
        <strain evidence="8 9">1P10ME</strain>
    </source>
</reference>